<reference evidence="1 2" key="1">
    <citation type="submission" date="2020-12" db="EMBL/GenBank/DDBJ databases">
        <title>Identification and biosynthesis of polyene macrolides produced by Streptomyces alfalfae Men-myco-93-63.</title>
        <authorList>
            <person name="Liu D."/>
            <person name="Li Y."/>
            <person name="Liu L."/>
            <person name="Han X."/>
            <person name="Shen F."/>
        </authorList>
    </citation>
    <scope>NUCLEOTIDE SEQUENCE [LARGE SCALE GENOMIC DNA]</scope>
    <source>
        <strain evidence="1 2">Men-myco-93-63</strain>
    </source>
</reference>
<dbReference type="EMBL" id="CP065959">
    <property type="protein sequence ID" value="QQC89027.1"/>
    <property type="molecule type" value="Genomic_DNA"/>
</dbReference>
<protein>
    <submittedName>
        <fullName evidence="1">Uncharacterized protein</fullName>
    </submittedName>
</protein>
<dbReference type="Proteomes" id="UP000596130">
    <property type="component" value="Chromosome"/>
</dbReference>
<accession>A0A7T4TY76</accession>
<evidence type="ECO:0000313" key="1">
    <source>
        <dbReference type="EMBL" id="QQC89027.1"/>
    </source>
</evidence>
<sequence>MSTLPRAKKECGSWFWDLDETAPSGLDSALSVAARMVEVLDQFELLSPRGLECMWLALGKGFTGVMSTVFIQSLVDPEIPHKLHGSRPAALPEAKFRDFKVIGSGVWYDAEGRPHREPRLVDVSVTTSSYGPTATVSAHHDIWSWFDFSGRPHPEVQSRNAPRLADALLGINSALGVEAETGEPTYFGHAVEFGISTPDADEHGLGPDLTDKL</sequence>
<dbReference type="AlphaFoldDB" id="A0A7T4TY76"/>
<proteinExistence type="predicted"/>
<dbReference type="RefSeq" id="WP_198502480.1">
    <property type="nucleotide sequence ID" value="NZ_CP065959.1"/>
</dbReference>
<gene>
    <name evidence="1" type="ORF">I8755_11790</name>
</gene>
<name>A0A7T4TY76_9ACTN</name>
<evidence type="ECO:0000313" key="2">
    <source>
        <dbReference type="Proteomes" id="UP000596130"/>
    </source>
</evidence>
<organism evidence="1 2">
    <name type="scientific">Streptomyces alfalfae</name>
    <dbReference type="NCBI Taxonomy" id="1642299"/>
    <lineage>
        <taxon>Bacteria</taxon>
        <taxon>Bacillati</taxon>
        <taxon>Actinomycetota</taxon>
        <taxon>Actinomycetes</taxon>
        <taxon>Kitasatosporales</taxon>
        <taxon>Streptomycetaceae</taxon>
        <taxon>Streptomyces</taxon>
    </lineage>
</organism>